<reference evidence="3 4" key="1">
    <citation type="journal article" date="2010" name="Cell">
        <title>The genome of Naegleria gruberi illuminates early eukaryotic versatility.</title>
        <authorList>
            <person name="Fritz-Laylin L.K."/>
            <person name="Prochnik S.E."/>
            <person name="Ginger M.L."/>
            <person name="Dacks J.B."/>
            <person name="Carpenter M.L."/>
            <person name="Field M.C."/>
            <person name="Kuo A."/>
            <person name="Paredez A."/>
            <person name="Chapman J."/>
            <person name="Pham J."/>
            <person name="Shu S."/>
            <person name="Neupane R."/>
            <person name="Cipriano M."/>
            <person name="Mancuso J."/>
            <person name="Tu H."/>
            <person name="Salamov A."/>
            <person name="Lindquist E."/>
            <person name="Shapiro H."/>
            <person name="Lucas S."/>
            <person name="Grigoriev I.V."/>
            <person name="Cande W.Z."/>
            <person name="Fulton C."/>
            <person name="Rokhsar D.S."/>
            <person name="Dawson S.C."/>
        </authorList>
    </citation>
    <scope>NUCLEOTIDE SEQUENCE [LARGE SCALE GENOMIC DNA]</scope>
    <source>
        <strain evidence="3 4">NEG-M</strain>
    </source>
</reference>
<sequence>MDRTSSDCWMGNVFEYFDVVISSDLFLPILIRQNRDCYVTTPVFRTLDYQDLSLVSFSPFEIVIANSKASFNDLVTYQYEIMNDMFKNLQISQQVCESTTSSYKEHDYSVLRIEQFFTNISADDFLFIVEYHALDNWTLNQTFTNLAFEMVLNRTGYSVDKLNSMKRSFFPTKCYSCLTSSCMWEDRASPVASNADGVSIGGGISLFIALFFYFPSLILFRNRESVKIRLIVPYVSVLSPVFIINIYTLVLYLNERHIKILKWLVSKRVASIGSFLMGVLIGCLVSLVPLVGFYDEFFGNRAAIQCAFITFGITVAIATLSLLALVIHFLFKIPIIWRRGLLYILFFDDPFQIKFDILFFSLNTIVITVYLFTEANQNYVYSIFAPLLSHNIGMLYRGGLVLIIEWFKTIYFRKQLNMTEKEKVDELVLHLENPEFFNLMKEFVAKETSLENLKFYEELKQIERMSQSDKNPKISHEEMIRIRDKYFKENVLYELNIGGQTKQSFHNLVATAANPNEEVRLKDLKFILDEELMGNLSDAYLRLKQQPGFKRWKVAHNIYIEEKE</sequence>
<dbReference type="InParanoid" id="D2VDS3"/>
<dbReference type="InterPro" id="IPR044926">
    <property type="entry name" value="RGS_subdomain_2"/>
</dbReference>
<evidence type="ECO:0000256" key="1">
    <source>
        <dbReference type="SAM" id="Phobius"/>
    </source>
</evidence>
<keyword evidence="4" id="KW-1185">Reference proteome</keyword>
<dbReference type="OMA" id="MGNVFEY"/>
<protein>
    <submittedName>
        <fullName evidence="3">Predicted protein</fullName>
    </submittedName>
</protein>
<accession>D2VDS3</accession>
<gene>
    <name evidence="3" type="ORF">NAEGRDRAFT_67021</name>
</gene>
<dbReference type="OrthoDB" id="196547at2759"/>
<evidence type="ECO:0000313" key="4">
    <source>
        <dbReference type="Proteomes" id="UP000006671"/>
    </source>
</evidence>
<dbReference type="SUPFAM" id="SSF48097">
    <property type="entry name" value="Regulator of G-protein signaling, RGS"/>
    <property type="match status" value="1"/>
</dbReference>
<proteinExistence type="predicted"/>
<dbReference type="AlphaFoldDB" id="D2VDS3"/>
<dbReference type="VEuPathDB" id="AmoebaDB:NAEGRDRAFT_67021"/>
<dbReference type="Pfam" id="PF00615">
    <property type="entry name" value="RGS"/>
    <property type="match status" value="1"/>
</dbReference>
<dbReference type="PROSITE" id="PS50132">
    <property type="entry name" value="RGS"/>
    <property type="match status" value="1"/>
</dbReference>
<organism evidence="4">
    <name type="scientific">Naegleria gruberi</name>
    <name type="common">Amoeba</name>
    <dbReference type="NCBI Taxonomy" id="5762"/>
    <lineage>
        <taxon>Eukaryota</taxon>
        <taxon>Discoba</taxon>
        <taxon>Heterolobosea</taxon>
        <taxon>Tetramitia</taxon>
        <taxon>Eutetramitia</taxon>
        <taxon>Vahlkampfiidae</taxon>
        <taxon>Naegleria</taxon>
    </lineage>
</organism>
<dbReference type="EMBL" id="GG738865">
    <property type="protein sequence ID" value="EFC44950.1"/>
    <property type="molecule type" value="Genomic_DNA"/>
</dbReference>
<evidence type="ECO:0000313" key="3">
    <source>
        <dbReference type="EMBL" id="EFC44950.1"/>
    </source>
</evidence>
<dbReference type="InterPro" id="IPR036305">
    <property type="entry name" value="RGS_sf"/>
</dbReference>
<dbReference type="RefSeq" id="XP_002677694.1">
    <property type="nucleotide sequence ID" value="XM_002677648.1"/>
</dbReference>
<feature type="transmembrane region" description="Helical" evidence="1">
    <location>
        <begin position="351"/>
        <end position="373"/>
    </location>
</feature>
<dbReference type="KEGG" id="ngr:NAEGRDRAFT_67021"/>
<feature type="transmembrane region" description="Helical" evidence="1">
    <location>
        <begin position="197"/>
        <end position="219"/>
    </location>
</feature>
<feature type="domain" description="RGS" evidence="2">
    <location>
        <begin position="431"/>
        <end position="487"/>
    </location>
</feature>
<feature type="transmembrane region" description="Helical" evidence="1">
    <location>
        <begin position="394"/>
        <end position="412"/>
    </location>
</feature>
<dbReference type="GeneID" id="8853036"/>
<name>D2VDS3_NAEGR</name>
<dbReference type="InterPro" id="IPR016137">
    <property type="entry name" value="RGS"/>
</dbReference>
<keyword evidence="1" id="KW-1133">Transmembrane helix</keyword>
<feature type="transmembrane region" description="Helical" evidence="1">
    <location>
        <begin position="306"/>
        <end position="331"/>
    </location>
</feature>
<dbReference type="Gene3D" id="1.10.167.10">
    <property type="entry name" value="Regulator of G-protein Signalling 4, domain 2"/>
    <property type="match status" value="1"/>
</dbReference>
<dbReference type="Proteomes" id="UP000006671">
    <property type="component" value="Unassembled WGS sequence"/>
</dbReference>
<keyword evidence="1" id="KW-0812">Transmembrane</keyword>
<keyword evidence="1" id="KW-0472">Membrane</keyword>
<feature type="transmembrane region" description="Helical" evidence="1">
    <location>
        <begin position="272"/>
        <end position="294"/>
    </location>
</feature>
<evidence type="ECO:0000259" key="2">
    <source>
        <dbReference type="PROSITE" id="PS50132"/>
    </source>
</evidence>
<feature type="transmembrane region" description="Helical" evidence="1">
    <location>
        <begin position="231"/>
        <end position="252"/>
    </location>
</feature>